<evidence type="ECO:0000313" key="2">
    <source>
        <dbReference type="Proteomes" id="UP001076464"/>
    </source>
</evidence>
<sequence>MQTTTTYDLRSLMPAQRHQLAFQAFDALADGEAFELINDHEPRGLLMQFAEQRANRFDWRVMQAAPGAWRIRIQRVADGFAKTVEAGLDEGCCSCSCSGRG</sequence>
<organism evidence="1 2">
    <name type="scientific">Roseateles hydrophilus</name>
    <dbReference type="NCBI Taxonomy" id="2975054"/>
    <lineage>
        <taxon>Bacteria</taxon>
        <taxon>Pseudomonadati</taxon>
        <taxon>Pseudomonadota</taxon>
        <taxon>Betaproteobacteria</taxon>
        <taxon>Burkholderiales</taxon>
        <taxon>Sphaerotilaceae</taxon>
        <taxon>Roseateles</taxon>
    </lineage>
</organism>
<reference evidence="1" key="1">
    <citation type="submission" date="2022-08" db="EMBL/GenBank/DDBJ databases">
        <title>Genome sequencing of Pelomonas sp. UHG3.</title>
        <authorList>
            <person name="So Y."/>
        </authorList>
    </citation>
    <scope>NUCLEOTIDE SEQUENCE</scope>
    <source>
        <strain evidence="1">UHG3</strain>
    </source>
</reference>
<protein>
    <submittedName>
        <fullName evidence="1">DUF2249 domain-containing protein</fullName>
    </submittedName>
</protein>
<evidence type="ECO:0000313" key="1">
    <source>
        <dbReference type="EMBL" id="MCY4743368.1"/>
    </source>
</evidence>
<comment type="caution">
    <text evidence="1">The sequence shown here is derived from an EMBL/GenBank/DDBJ whole genome shotgun (WGS) entry which is preliminary data.</text>
</comment>
<name>A0ACC6C4Q5_9BURK</name>
<gene>
    <name evidence="1" type="ORF">NYO99_00100</name>
</gene>
<proteinExistence type="predicted"/>
<keyword evidence="2" id="KW-1185">Reference proteome</keyword>
<dbReference type="Proteomes" id="UP001076464">
    <property type="component" value="Unassembled WGS sequence"/>
</dbReference>
<dbReference type="EMBL" id="JAPPUY010000001">
    <property type="protein sequence ID" value="MCY4743368.1"/>
    <property type="molecule type" value="Genomic_DNA"/>
</dbReference>
<accession>A0ACC6C4Q5</accession>